<dbReference type="PROSITE" id="PS00874">
    <property type="entry name" value="T2SP_F"/>
    <property type="match status" value="1"/>
</dbReference>
<evidence type="ECO:0000256" key="8">
    <source>
        <dbReference type="ARBA" id="ARBA00023136"/>
    </source>
</evidence>
<evidence type="ECO:0000256" key="10">
    <source>
        <dbReference type="SAM" id="Phobius"/>
    </source>
</evidence>
<dbReference type="OrthoDB" id="9805682at2"/>
<dbReference type="PRINTS" id="PR00812">
    <property type="entry name" value="BCTERIALGSPF"/>
</dbReference>
<evidence type="ECO:0000256" key="3">
    <source>
        <dbReference type="ARBA" id="ARBA00022448"/>
    </source>
</evidence>
<dbReference type="InterPro" id="IPR003004">
    <property type="entry name" value="GspF/PilC"/>
</dbReference>
<dbReference type="PANTHER" id="PTHR30012">
    <property type="entry name" value="GENERAL SECRETION PATHWAY PROTEIN"/>
    <property type="match status" value="1"/>
</dbReference>
<dbReference type="GO" id="GO:0009306">
    <property type="term" value="P:protein secretion"/>
    <property type="evidence" value="ECO:0007669"/>
    <property type="project" value="InterPro"/>
</dbReference>
<dbReference type="GO" id="GO:0005886">
    <property type="term" value="C:plasma membrane"/>
    <property type="evidence" value="ECO:0007669"/>
    <property type="project" value="UniProtKB-SubCell"/>
</dbReference>
<dbReference type="InterPro" id="IPR042094">
    <property type="entry name" value="T2SS_GspF_sf"/>
</dbReference>
<keyword evidence="3 9" id="KW-0813">Transport</keyword>
<keyword evidence="5" id="KW-0997">Cell inner membrane</keyword>
<dbReference type="InterPro" id="IPR018076">
    <property type="entry name" value="T2SS_GspF_dom"/>
</dbReference>
<dbReference type="Proteomes" id="UP000199337">
    <property type="component" value="Unassembled WGS sequence"/>
</dbReference>
<keyword evidence="4" id="KW-1003">Cell membrane</keyword>
<dbReference type="EMBL" id="FOOX01000001">
    <property type="protein sequence ID" value="SFF92559.1"/>
    <property type="molecule type" value="Genomic_DNA"/>
</dbReference>
<feature type="domain" description="Type II secretion system protein GspF" evidence="11">
    <location>
        <begin position="238"/>
        <end position="360"/>
    </location>
</feature>
<keyword evidence="7 10" id="KW-1133">Transmembrane helix</keyword>
<dbReference type="Pfam" id="PF00482">
    <property type="entry name" value="T2SSF"/>
    <property type="match status" value="2"/>
</dbReference>
<evidence type="ECO:0000313" key="13">
    <source>
        <dbReference type="Proteomes" id="UP000199337"/>
    </source>
</evidence>
<dbReference type="Gene3D" id="1.20.81.30">
    <property type="entry name" value="Type II secretion system (T2SS), domain F"/>
    <property type="match status" value="2"/>
</dbReference>
<feature type="transmembrane region" description="Helical" evidence="10">
    <location>
        <begin position="139"/>
        <end position="159"/>
    </location>
</feature>
<evidence type="ECO:0000256" key="7">
    <source>
        <dbReference type="ARBA" id="ARBA00022989"/>
    </source>
</evidence>
<dbReference type="InterPro" id="IPR001992">
    <property type="entry name" value="T2SS_GspF/T4SS_PilC_CS"/>
</dbReference>
<dbReference type="AlphaFoldDB" id="A0A1I2MPD4"/>
<keyword evidence="6 9" id="KW-0812">Transmembrane</keyword>
<comment type="similarity">
    <text evidence="2 9">Belongs to the GSP F family.</text>
</comment>
<comment type="subcellular location">
    <subcellularLocation>
        <location evidence="1">Cell inner membrane</location>
        <topology evidence="1">Multi-pass membrane protein</topology>
    </subcellularLocation>
    <subcellularLocation>
        <location evidence="9">Cell membrane</location>
        <topology evidence="9">Multi-pass membrane protein</topology>
    </subcellularLocation>
</comment>
<feature type="transmembrane region" description="Helical" evidence="10">
    <location>
        <begin position="179"/>
        <end position="203"/>
    </location>
</feature>
<evidence type="ECO:0000256" key="5">
    <source>
        <dbReference type="ARBA" id="ARBA00022519"/>
    </source>
</evidence>
<evidence type="ECO:0000259" key="11">
    <source>
        <dbReference type="Pfam" id="PF00482"/>
    </source>
</evidence>
<feature type="transmembrane region" description="Helical" evidence="10">
    <location>
        <begin position="341"/>
        <end position="362"/>
    </location>
</feature>
<evidence type="ECO:0000256" key="6">
    <source>
        <dbReference type="ARBA" id="ARBA00022692"/>
    </source>
</evidence>
<dbReference type="FunFam" id="1.20.81.30:FF:000001">
    <property type="entry name" value="Type II secretion system protein F"/>
    <property type="match status" value="2"/>
</dbReference>
<keyword evidence="8 10" id="KW-0472">Membrane</keyword>
<evidence type="ECO:0000256" key="2">
    <source>
        <dbReference type="ARBA" id="ARBA00005745"/>
    </source>
</evidence>
<dbReference type="STRING" id="341036.SAMN05660649_00023"/>
<organism evidence="12 13">
    <name type="scientific">Desulfotruncus arcticus DSM 17038</name>
    <dbReference type="NCBI Taxonomy" id="1121424"/>
    <lineage>
        <taxon>Bacteria</taxon>
        <taxon>Bacillati</taxon>
        <taxon>Bacillota</taxon>
        <taxon>Clostridia</taxon>
        <taxon>Eubacteriales</taxon>
        <taxon>Desulfallaceae</taxon>
        <taxon>Desulfotruncus</taxon>
    </lineage>
</organism>
<evidence type="ECO:0000256" key="1">
    <source>
        <dbReference type="ARBA" id="ARBA00004429"/>
    </source>
</evidence>
<proteinExistence type="inferred from homology"/>
<keyword evidence="13" id="KW-1185">Reference proteome</keyword>
<dbReference type="PANTHER" id="PTHR30012:SF0">
    <property type="entry name" value="TYPE II SECRETION SYSTEM PROTEIN F-RELATED"/>
    <property type="match status" value="1"/>
</dbReference>
<protein>
    <submittedName>
        <fullName evidence="12">Type IV pilus assembly protein PilC</fullName>
    </submittedName>
</protein>
<accession>A0A1I2MPD4</accession>
<evidence type="ECO:0000313" key="12">
    <source>
        <dbReference type="EMBL" id="SFF92559.1"/>
    </source>
</evidence>
<evidence type="ECO:0000256" key="9">
    <source>
        <dbReference type="RuleBase" id="RU003923"/>
    </source>
</evidence>
<feature type="domain" description="Type II secretion system protein GspF" evidence="11">
    <location>
        <begin position="37"/>
        <end position="160"/>
    </location>
</feature>
<reference evidence="13" key="1">
    <citation type="submission" date="2016-10" db="EMBL/GenBank/DDBJ databases">
        <authorList>
            <person name="Varghese N."/>
            <person name="Submissions S."/>
        </authorList>
    </citation>
    <scope>NUCLEOTIDE SEQUENCE [LARGE SCALE GENOMIC DNA]</scope>
    <source>
        <strain evidence="13">DSM 17038</strain>
    </source>
</reference>
<sequence length="369" mass="40558">MLPQRKIFFQAVKPKEFWGIMFDSLQPRVGSKDLAEFCRQFSTMLSCGISIIQCLNILSRQAENKTLVRATKGLVELLANGQSLAQAAGSYPKVFPKIFASMLEAGEISGSLDQIMERLSIHFEKEHDLREKIKSAMTYPAIVLMVAIIAVAAMIILVLPTFVNMLNEYNAELPFATRALLSLLMSGYWYVLPGVLTIIFLIFKHIATTTGGKTFIDSLSLRIPVFGGLIKRIIIARFARTLAILLASGVPLLQAFDVVKRVVGNAIVEKAIIEANQCVREGQGIALPLQQSGVFPPMVTRMIAIGEETGALDSMLEKLAQFYEREVGYLVSRLASTIEPILVVAMGGVIGFIILSIMLPIFSVMNSVQ</sequence>
<gene>
    <name evidence="12" type="ORF">SAMN05660649_00023</name>
</gene>
<name>A0A1I2MPD4_9FIRM</name>
<evidence type="ECO:0000256" key="4">
    <source>
        <dbReference type="ARBA" id="ARBA00022475"/>
    </source>
</evidence>